<protein>
    <submittedName>
        <fullName evidence="2">Uncharacterized protein</fullName>
    </submittedName>
</protein>
<dbReference type="Proteomes" id="UP000623467">
    <property type="component" value="Unassembled WGS sequence"/>
</dbReference>
<name>A0A8H7DGD2_9AGAR</name>
<dbReference type="InterPro" id="IPR052980">
    <property type="entry name" value="Crinkler_effector"/>
</dbReference>
<dbReference type="EMBL" id="JACAZH010000003">
    <property type="protein sequence ID" value="KAF7373375.1"/>
    <property type="molecule type" value="Genomic_DNA"/>
</dbReference>
<accession>A0A8H7DGD2</accession>
<reference evidence="2" key="1">
    <citation type="submission" date="2020-05" db="EMBL/GenBank/DDBJ databases">
        <title>Mycena genomes resolve the evolution of fungal bioluminescence.</title>
        <authorList>
            <person name="Tsai I.J."/>
        </authorList>
    </citation>
    <scope>NUCLEOTIDE SEQUENCE</scope>
    <source>
        <strain evidence="2">160909Yilan</strain>
    </source>
</reference>
<feature type="region of interest" description="Disordered" evidence="1">
    <location>
        <begin position="599"/>
        <end position="619"/>
    </location>
</feature>
<dbReference type="PANTHER" id="PTHR33129">
    <property type="entry name" value="PROTEIN KINASE DOMAIN-CONTAINING PROTEIN-RELATED"/>
    <property type="match status" value="1"/>
</dbReference>
<dbReference type="PANTHER" id="PTHR33129:SF1">
    <property type="entry name" value="ATP-BINDING PROTEIN"/>
    <property type="match status" value="1"/>
</dbReference>
<evidence type="ECO:0000313" key="3">
    <source>
        <dbReference type="Proteomes" id="UP000623467"/>
    </source>
</evidence>
<gene>
    <name evidence="2" type="ORF">MSAN_00547100</name>
</gene>
<dbReference type="OrthoDB" id="3054251at2759"/>
<evidence type="ECO:0000256" key="1">
    <source>
        <dbReference type="SAM" id="MobiDB-lite"/>
    </source>
</evidence>
<sequence length="619" mass="69534">MVHQVHLGQGLSDVVLRVLHQLSMLSPVTALLCLCAPSLFAHMDPLPGFHFVDVLDAFYDLHQCLWRDPGPVPVTGEPEALASHIKVLSANGIDNGGNSTRFIDLDASPDLRIHSLLWPHSSTLLVRDEYREFMEHITKLDRFERRFYVTGQPGIGKSAGACYFLFWLLASGQPTFLFLDTNEILYFSPTGVQSASQRDLNTRNSFLRRTVERSWILIDVDVGTSPGAADWYPGLWINPAAAVIWTSSESGPLYDRRRRSTERYHATTWYMAPWSHDEIAAMIKLEHKNPEDVWARYERSGPVVQTLFYTRDPDTDIEIDQVIRTALANHGLFDFANSQEAVARACNHRIFLIRPAAELHCDDGVSPVPTPILNRSQPTYHFLSGHIISRTLDLLDDDGLTGLFDSAFDDPRTRTAAGQLLERKLRRTILAWPQEVEPVPFGVGGEFPVLTLIGTPHSFSIELHGDALPPRPLYLRPRDPRFVLSGVDAIILTGDTIWLVHTSLGSWHPSVFETMQAILDCLETQGIKVGKLRKVYCIVGESYEGQRLVLDRAIRERKNKLTSLGQVKGVMGRKSLLEELELEAYRFLTNGFWVVHPSPDEDDGEEAEAAKSVSGEQRG</sequence>
<comment type="caution">
    <text evidence="2">The sequence shown here is derived from an EMBL/GenBank/DDBJ whole genome shotgun (WGS) entry which is preliminary data.</text>
</comment>
<evidence type="ECO:0000313" key="2">
    <source>
        <dbReference type="EMBL" id="KAF7373375.1"/>
    </source>
</evidence>
<keyword evidence="3" id="KW-1185">Reference proteome</keyword>
<organism evidence="2 3">
    <name type="scientific">Mycena sanguinolenta</name>
    <dbReference type="NCBI Taxonomy" id="230812"/>
    <lineage>
        <taxon>Eukaryota</taxon>
        <taxon>Fungi</taxon>
        <taxon>Dikarya</taxon>
        <taxon>Basidiomycota</taxon>
        <taxon>Agaricomycotina</taxon>
        <taxon>Agaricomycetes</taxon>
        <taxon>Agaricomycetidae</taxon>
        <taxon>Agaricales</taxon>
        <taxon>Marasmiineae</taxon>
        <taxon>Mycenaceae</taxon>
        <taxon>Mycena</taxon>
    </lineage>
</organism>
<dbReference type="AlphaFoldDB" id="A0A8H7DGD2"/>
<proteinExistence type="predicted"/>